<feature type="compositionally biased region" description="Polar residues" evidence="3">
    <location>
        <begin position="298"/>
        <end position="314"/>
    </location>
</feature>
<dbReference type="GeneID" id="87955410"/>
<dbReference type="PANTHER" id="PTHR40621">
    <property type="entry name" value="TRANSCRIPTION FACTOR KAPC-RELATED"/>
    <property type="match status" value="1"/>
</dbReference>
<feature type="compositionally biased region" description="Low complexity" evidence="3">
    <location>
        <begin position="341"/>
        <end position="353"/>
    </location>
</feature>
<feature type="compositionally biased region" description="Basic and acidic residues" evidence="3">
    <location>
        <begin position="160"/>
        <end position="194"/>
    </location>
</feature>
<dbReference type="PROSITE" id="PS50217">
    <property type="entry name" value="BZIP"/>
    <property type="match status" value="1"/>
</dbReference>
<evidence type="ECO:0000313" key="6">
    <source>
        <dbReference type="Proteomes" id="UP001329825"/>
    </source>
</evidence>
<dbReference type="PANTHER" id="PTHR40621:SF6">
    <property type="entry name" value="AP-1-LIKE TRANSCRIPTION FACTOR YAP1-RELATED"/>
    <property type="match status" value="1"/>
</dbReference>
<feature type="compositionally biased region" description="Polar residues" evidence="3">
    <location>
        <begin position="236"/>
        <end position="257"/>
    </location>
</feature>
<sequence length="738" mass="79725">MDSVLSPNTSAFLNYLNTLPNESASSDNVDTNQTSFPPSAFFNTMPVPGRDTPEDTPPSATEETSISPPDKRDGTSSVSDDSDDEDIEGGKSTKRRVSGAGANKRKANSGHRKSIIEDVEDDDDDSESDDVSGHEDKRAHNNNKGTNSGKGSGKKGGRKSNGEGKEPNKAARRKEQNRAAQKAFRERRENKVKDLEEKVAELEAKSYGASVENENLRGILKRLQEENISLKQSAFTFSMPVNGNTGSSTPTNKTPPSFNIPRPQTAKPPTPPHSSTDDSLKSINEISVPAPNGRISDSPESLVSINSSSGNITDVSPPPQPDLLRSDAYNAFLFGAGRPRVSPVQSSVQSNSPERLQSFNTSSNASMTTSPPSNNHTDMAAIWASLYPQGVEALLADQAVSQAQNSGTTNQSQSTALYGNNITTPFTLLNSQPASMSFGPTGETMWDPVSLSQTSSQHQNQFQQPQQVQQSQQIQQQPQPQVQQPIQNQPQQAHDFNRFAFREPTSEVAAVTEPMNNWNDITDNSVSDFLASLTGNNNVDTDMKVTTEDEAFNAQLQQIFGGNSPSQLFNLGTAPQPAETNVNPFSPNNYLNMSPSPLNSNGQSPQSSGSGSGSGSMSNEKSSYNSPQSSTSSGPSALSTFGPPKAPCEIVHVVDEHGNVVKPSDLWMKYTMGDDATSRNIVDHLLIDDLCDQMRSKATCKDGRMELSVKDAEMMFGIEGDQQHKDRIARMKSRVTNI</sequence>
<dbReference type="RefSeq" id="XP_062791064.1">
    <property type="nucleotide sequence ID" value="XM_062935013.1"/>
</dbReference>
<dbReference type="SMART" id="SM00338">
    <property type="entry name" value="BRLZ"/>
    <property type="match status" value="1"/>
</dbReference>
<organism evidence="5 6">
    <name type="scientific">Kwoniella shivajii</name>
    <dbReference type="NCBI Taxonomy" id="564305"/>
    <lineage>
        <taxon>Eukaryota</taxon>
        <taxon>Fungi</taxon>
        <taxon>Dikarya</taxon>
        <taxon>Basidiomycota</taxon>
        <taxon>Agaricomycotina</taxon>
        <taxon>Tremellomycetes</taxon>
        <taxon>Tremellales</taxon>
        <taxon>Cryptococcaceae</taxon>
        <taxon>Kwoniella</taxon>
    </lineage>
</organism>
<feature type="region of interest" description="Disordered" evidence="3">
    <location>
        <begin position="236"/>
        <end position="324"/>
    </location>
</feature>
<feature type="region of interest" description="Disordered" evidence="3">
    <location>
        <begin position="437"/>
        <end position="491"/>
    </location>
</feature>
<evidence type="ECO:0000313" key="5">
    <source>
        <dbReference type="EMBL" id="WRT66324.1"/>
    </source>
</evidence>
<evidence type="ECO:0000256" key="3">
    <source>
        <dbReference type="SAM" id="MobiDB-lite"/>
    </source>
</evidence>
<feature type="compositionally biased region" description="Polar residues" evidence="3">
    <location>
        <begin position="354"/>
        <end position="373"/>
    </location>
</feature>
<evidence type="ECO:0000256" key="2">
    <source>
        <dbReference type="ARBA" id="ARBA00023242"/>
    </source>
</evidence>
<dbReference type="Gene3D" id="1.20.5.170">
    <property type="match status" value="1"/>
</dbReference>
<evidence type="ECO:0000259" key="4">
    <source>
        <dbReference type="PROSITE" id="PS50217"/>
    </source>
</evidence>
<dbReference type="InterPro" id="IPR046347">
    <property type="entry name" value="bZIP_sf"/>
</dbReference>
<feature type="compositionally biased region" description="Low complexity" evidence="3">
    <location>
        <begin position="452"/>
        <end position="491"/>
    </location>
</feature>
<feature type="compositionally biased region" description="Low complexity" evidence="3">
    <location>
        <begin position="594"/>
        <end position="639"/>
    </location>
</feature>
<dbReference type="InterPro" id="IPR004827">
    <property type="entry name" value="bZIP"/>
</dbReference>
<feature type="region of interest" description="Disordered" evidence="3">
    <location>
        <begin position="19"/>
        <end position="194"/>
    </location>
</feature>
<proteinExistence type="predicted"/>
<gene>
    <name evidence="5" type="ORF">IL334_003279</name>
</gene>
<keyword evidence="6" id="KW-1185">Reference proteome</keyword>
<feature type="compositionally biased region" description="Polar residues" evidence="3">
    <location>
        <begin position="19"/>
        <end position="37"/>
    </location>
</feature>
<name>A0ABZ1CX44_9TREE</name>
<keyword evidence="2" id="KW-0539">Nucleus</keyword>
<accession>A0ABZ1CX44</accession>
<feature type="region of interest" description="Disordered" evidence="3">
    <location>
        <begin position="567"/>
        <end position="641"/>
    </location>
</feature>
<feature type="compositionally biased region" description="Acidic residues" evidence="3">
    <location>
        <begin position="117"/>
        <end position="130"/>
    </location>
</feature>
<dbReference type="CDD" id="cd14688">
    <property type="entry name" value="bZIP_YAP"/>
    <property type="match status" value="1"/>
</dbReference>
<dbReference type="Pfam" id="PF00170">
    <property type="entry name" value="bZIP_1"/>
    <property type="match status" value="1"/>
</dbReference>
<dbReference type="PROSITE" id="PS00036">
    <property type="entry name" value="BZIP_BASIC"/>
    <property type="match status" value="1"/>
</dbReference>
<feature type="compositionally biased region" description="Basic residues" evidence="3">
    <location>
        <begin position="92"/>
        <end position="113"/>
    </location>
</feature>
<feature type="compositionally biased region" description="Polar residues" evidence="3">
    <location>
        <begin position="58"/>
        <end position="67"/>
    </location>
</feature>
<feature type="domain" description="BZIP" evidence="4">
    <location>
        <begin position="167"/>
        <end position="230"/>
    </location>
</feature>
<reference evidence="5 6" key="1">
    <citation type="submission" date="2024-01" db="EMBL/GenBank/DDBJ databases">
        <title>Comparative genomics of Cryptococcus and Kwoniella reveals pathogenesis evolution and contrasting modes of karyotype evolution via chromosome fusion or intercentromeric recombination.</title>
        <authorList>
            <person name="Coelho M.A."/>
            <person name="David-Palma M."/>
            <person name="Shea T."/>
            <person name="Bowers K."/>
            <person name="McGinley-Smith S."/>
            <person name="Mohammad A.W."/>
            <person name="Gnirke A."/>
            <person name="Yurkov A.M."/>
            <person name="Nowrousian M."/>
            <person name="Sun S."/>
            <person name="Cuomo C.A."/>
            <person name="Heitman J."/>
        </authorList>
    </citation>
    <scope>NUCLEOTIDE SEQUENCE [LARGE SCALE GENOMIC DNA]</scope>
    <source>
        <strain evidence="5">CBS 11374</strain>
    </source>
</reference>
<feature type="region of interest" description="Disordered" evidence="3">
    <location>
        <begin position="341"/>
        <end position="373"/>
    </location>
</feature>
<dbReference type="EMBL" id="CP141884">
    <property type="protein sequence ID" value="WRT66324.1"/>
    <property type="molecule type" value="Genomic_DNA"/>
</dbReference>
<protein>
    <recommendedName>
        <fullName evidence="4">BZIP domain-containing protein</fullName>
    </recommendedName>
</protein>
<dbReference type="SUPFAM" id="SSF57959">
    <property type="entry name" value="Leucine zipper domain"/>
    <property type="match status" value="1"/>
</dbReference>
<evidence type="ECO:0000256" key="1">
    <source>
        <dbReference type="ARBA" id="ARBA00004123"/>
    </source>
</evidence>
<feature type="compositionally biased region" description="Polar residues" evidence="3">
    <location>
        <begin position="578"/>
        <end position="593"/>
    </location>
</feature>
<dbReference type="InterPro" id="IPR050936">
    <property type="entry name" value="AP-1-like"/>
</dbReference>
<dbReference type="Proteomes" id="UP001329825">
    <property type="component" value="Chromosome 4"/>
</dbReference>
<comment type="subcellular location">
    <subcellularLocation>
        <location evidence="1">Nucleus</location>
    </subcellularLocation>
</comment>